<evidence type="ECO:0000313" key="1">
    <source>
        <dbReference type="EMBL" id="SVA69461.1"/>
    </source>
</evidence>
<evidence type="ECO:0008006" key="2">
    <source>
        <dbReference type="Google" id="ProtNLM"/>
    </source>
</evidence>
<accession>A0A381XYG8</accession>
<dbReference type="CDD" id="cd00761">
    <property type="entry name" value="Glyco_tranf_GTA_type"/>
    <property type="match status" value="1"/>
</dbReference>
<dbReference type="SUPFAM" id="SSF53448">
    <property type="entry name" value="Nucleotide-diphospho-sugar transferases"/>
    <property type="match status" value="1"/>
</dbReference>
<sequence length="94" mass="10835">MPQLAIVIPAFKPDFFRATLESIVVQTDMRFQLYVGDDCGPPEIFEICSSFPDLDLKYYRFPANLGSQSLTEHWNRCVALSSEPWVWLFADDDL</sequence>
<reference evidence="1" key="1">
    <citation type="submission" date="2018-05" db="EMBL/GenBank/DDBJ databases">
        <authorList>
            <person name="Lanie J.A."/>
            <person name="Ng W.-L."/>
            <person name="Kazmierczak K.M."/>
            <person name="Andrzejewski T.M."/>
            <person name="Davidsen T.M."/>
            <person name="Wayne K.J."/>
            <person name="Tettelin H."/>
            <person name="Glass J.I."/>
            <person name="Rusch D."/>
            <person name="Podicherti R."/>
            <person name="Tsui H.-C.T."/>
            <person name="Winkler M.E."/>
        </authorList>
    </citation>
    <scope>NUCLEOTIDE SEQUENCE</scope>
</reference>
<feature type="non-terminal residue" evidence="1">
    <location>
        <position position="94"/>
    </location>
</feature>
<gene>
    <name evidence="1" type="ORF">METZ01_LOCUS122315</name>
</gene>
<dbReference type="Gene3D" id="3.90.550.10">
    <property type="entry name" value="Spore Coat Polysaccharide Biosynthesis Protein SpsA, Chain A"/>
    <property type="match status" value="1"/>
</dbReference>
<name>A0A381XYG8_9ZZZZ</name>
<proteinExistence type="predicted"/>
<dbReference type="InterPro" id="IPR029044">
    <property type="entry name" value="Nucleotide-diphossugar_trans"/>
</dbReference>
<dbReference type="Pfam" id="PF13641">
    <property type="entry name" value="Glyco_tranf_2_3"/>
    <property type="match status" value="1"/>
</dbReference>
<organism evidence="1">
    <name type="scientific">marine metagenome</name>
    <dbReference type="NCBI Taxonomy" id="408172"/>
    <lineage>
        <taxon>unclassified sequences</taxon>
        <taxon>metagenomes</taxon>
        <taxon>ecological metagenomes</taxon>
    </lineage>
</organism>
<dbReference type="AlphaFoldDB" id="A0A381XYG8"/>
<dbReference type="EMBL" id="UINC01016736">
    <property type="protein sequence ID" value="SVA69461.1"/>
    <property type="molecule type" value="Genomic_DNA"/>
</dbReference>
<protein>
    <recommendedName>
        <fullName evidence="2">Glycosyltransferase 2-like domain-containing protein</fullName>
    </recommendedName>
</protein>